<dbReference type="InterPro" id="IPR042098">
    <property type="entry name" value="TauD-like_sf"/>
</dbReference>
<evidence type="ECO:0000313" key="5">
    <source>
        <dbReference type="EMBL" id="KAK9812756.1"/>
    </source>
</evidence>
<keyword evidence="1" id="KW-0560">Oxidoreductase</keyword>
<dbReference type="AlphaFoldDB" id="A0AAW1PGV7"/>
<name>A0AAW1PGV7_9CHLO</name>
<keyword evidence="2" id="KW-0045">Antibiotic biosynthesis</keyword>
<gene>
    <name evidence="5" type="ORF">WJX72_003041</name>
</gene>
<evidence type="ECO:0000256" key="2">
    <source>
        <dbReference type="ARBA" id="ARBA00023194"/>
    </source>
</evidence>
<dbReference type="GO" id="GO:0016491">
    <property type="term" value="F:oxidoreductase activity"/>
    <property type="evidence" value="ECO:0007669"/>
    <property type="project" value="UniProtKB-KW"/>
</dbReference>
<feature type="region of interest" description="Disordered" evidence="3">
    <location>
        <begin position="35"/>
        <end position="56"/>
    </location>
</feature>
<organism evidence="5 6">
    <name type="scientific">[Myrmecia] bisecta</name>
    <dbReference type="NCBI Taxonomy" id="41462"/>
    <lineage>
        <taxon>Eukaryota</taxon>
        <taxon>Viridiplantae</taxon>
        <taxon>Chlorophyta</taxon>
        <taxon>core chlorophytes</taxon>
        <taxon>Trebouxiophyceae</taxon>
        <taxon>Trebouxiales</taxon>
        <taxon>Trebouxiaceae</taxon>
        <taxon>Myrmecia</taxon>
    </lineage>
</organism>
<sequence length="429" mass="47773">MAPAPEAQLHTPSLPGADDGYSTKLKEYVQRVETTHLPPPPSAPVEEAHSGPQGHVVPLTIIDDPSAWKATDFAGKEDSYTYVFSSEDVAELTAAVNAIRARGVATEEDIKALTKADYALPTLAPKLVELAKNVTYGRGFQLLRGFPVEQYREDRVGLVIAYWGLALALGRVQVSQTDYHADGTVFGSILNHITEGRWAKDYDAGYTRAPKINVNRLEFHSDQGATDVISLLSLTAAKEGGESKWVSGVAIHNELIRRGRKDLVAELSKLNTWLVPKKADQAQYLRNPDGTFVGFEDTPPFEYHDGYLSVHFQSYNYQEIKLTPLQEEAVWTFAALAEDPEFYLVKKLQPGDIEWISNTTVLHSRTEVLDGPDNREKRHLLRWWVHTDANKRPIASHYAPRSNVQDGGGFSVPEGSNIRLPLYPYSRHA</sequence>
<feature type="region of interest" description="Disordered" evidence="3">
    <location>
        <begin position="1"/>
        <end position="21"/>
    </location>
</feature>
<reference evidence="5 6" key="1">
    <citation type="journal article" date="2024" name="Nat. Commun.">
        <title>Phylogenomics reveals the evolutionary origins of lichenization in chlorophyte algae.</title>
        <authorList>
            <person name="Puginier C."/>
            <person name="Libourel C."/>
            <person name="Otte J."/>
            <person name="Skaloud P."/>
            <person name="Haon M."/>
            <person name="Grisel S."/>
            <person name="Petersen M."/>
            <person name="Berrin J.G."/>
            <person name="Delaux P.M."/>
            <person name="Dal Grande F."/>
            <person name="Keller J."/>
        </authorList>
    </citation>
    <scope>NUCLEOTIDE SEQUENCE [LARGE SCALE GENOMIC DNA]</scope>
    <source>
        <strain evidence="5 6">SAG 2043</strain>
    </source>
</reference>
<evidence type="ECO:0000256" key="3">
    <source>
        <dbReference type="SAM" id="MobiDB-lite"/>
    </source>
</evidence>
<evidence type="ECO:0000259" key="4">
    <source>
        <dbReference type="Pfam" id="PF02668"/>
    </source>
</evidence>
<feature type="domain" description="TauD/TfdA-like" evidence="4">
    <location>
        <begin position="117"/>
        <end position="384"/>
    </location>
</feature>
<proteinExistence type="predicted"/>
<dbReference type="Pfam" id="PF02668">
    <property type="entry name" value="TauD"/>
    <property type="match status" value="1"/>
</dbReference>
<dbReference type="PANTHER" id="PTHR10696:SF56">
    <property type="entry name" value="TAUD_TFDA-LIKE DOMAIN-CONTAINING PROTEIN"/>
    <property type="match status" value="1"/>
</dbReference>
<dbReference type="PANTHER" id="PTHR10696">
    <property type="entry name" value="GAMMA-BUTYROBETAINE HYDROXYLASE-RELATED"/>
    <property type="match status" value="1"/>
</dbReference>
<dbReference type="SUPFAM" id="SSF51197">
    <property type="entry name" value="Clavaminate synthase-like"/>
    <property type="match status" value="1"/>
</dbReference>
<dbReference type="Proteomes" id="UP001489004">
    <property type="component" value="Unassembled WGS sequence"/>
</dbReference>
<dbReference type="InterPro" id="IPR050411">
    <property type="entry name" value="AlphaKG_dependent_hydroxylases"/>
</dbReference>
<keyword evidence="6" id="KW-1185">Reference proteome</keyword>
<dbReference type="InterPro" id="IPR003819">
    <property type="entry name" value="TauD/TfdA-like"/>
</dbReference>
<comment type="caution">
    <text evidence="5">The sequence shown here is derived from an EMBL/GenBank/DDBJ whole genome shotgun (WGS) entry which is preliminary data.</text>
</comment>
<dbReference type="GO" id="GO:0017000">
    <property type="term" value="P:antibiotic biosynthetic process"/>
    <property type="evidence" value="ECO:0007669"/>
    <property type="project" value="UniProtKB-KW"/>
</dbReference>
<evidence type="ECO:0000313" key="6">
    <source>
        <dbReference type="Proteomes" id="UP001489004"/>
    </source>
</evidence>
<protein>
    <recommendedName>
        <fullName evidence="4">TauD/TfdA-like domain-containing protein</fullName>
    </recommendedName>
</protein>
<evidence type="ECO:0000256" key="1">
    <source>
        <dbReference type="ARBA" id="ARBA00023002"/>
    </source>
</evidence>
<dbReference type="Gene3D" id="3.60.130.10">
    <property type="entry name" value="Clavaminate synthase-like"/>
    <property type="match status" value="1"/>
</dbReference>
<dbReference type="EMBL" id="JALJOR010000008">
    <property type="protein sequence ID" value="KAK9812756.1"/>
    <property type="molecule type" value="Genomic_DNA"/>
</dbReference>
<accession>A0AAW1PGV7</accession>